<evidence type="ECO:0000256" key="1">
    <source>
        <dbReference type="SAM" id="MobiDB-lite"/>
    </source>
</evidence>
<name>A0A645FP54_9ZZZZ</name>
<feature type="region of interest" description="Disordered" evidence="1">
    <location>
        <begin position="86"/>
        <end position="112"/>
    </location>
</feature>
<reference evidence="2" key="1">
    <citation type="submission" date="2019-08" db="EMBL/GenBank/DDBJ databases">
        <authorList>
            <person name="Kucharzyk K."/>
            <person name="Murdoch R.W."/>
            <person name="Higgins S."/>
            <person name="Loffler F."/>
        </authorList>
    </citation>
    <scope>NUCLEOTIDE SEQUENCE</scope>
</reference>
<dbReference type="AlphaFoldDB" id="A0A645FP54"/>
<dbReference type="EMBL" id="VSSQ01060546">
    <property type="protein sequence ID" value="MPN13973.1"/>
    <property type="molecule type" value="Genomic_DNA"/>
</dbReference>
<accession>A0A645FP54</accession>
<feature type="compositionally biased region" description="Polar residues" evidence="1">
    <location>
        <begin position="96"/>
        <end position="112"/>
    </location>
</feature>
<comment type="caution">
    <text evidence="2">The sequence shown here is derived from an EMBL/GenBank/DDBJ whole genome shotgun (WGS) entry which is preliminary data.</text>
</comment>
<sequence>MAALLIGKVSAIPTNTATKAPINIGCISVAFIIKFPNVVINADTAGPVNCATKTPTIIVTAGVTSISTLVSLETIFPNSTANMVAKKAPTGPPNSFPQAPTKAQENITKGGA</sequence>
<gene>
    <name evidence="2" type="ORF">SDC9_161299</name>
</gene>
<protein>
    <submittedName>
        <fullName evidence="2">Uncharacterized protein</fullName>
    </submittedName>
</protein>
<proteinExistence type="predicted"/>
<organism evidence="2">
    <name type="scientific">bioreactor metagenome</name>
    <dbReference type="NCBI Taxonomy" id="1076179"/>
    <lineage>
        <taxon>unclassified sequences</taxon>
        <taxon>metagenomes</taxon>
        <taxon>ecological metagenomes</taxon>
    </lineage>
</organism>
<evidence type="ECO:0000313" key="2">
    <source>
        <dbReference type="EMBL" id="MPN13973.1"/>
    </source>
</evidence>